<dbReference type="SMART" id="SM00702">
    <property type="entry name" value="P4Hc"/>
    <property type="match status" value="1"/>
</dbReference>
<evidence type="ECO:0000259" key="7">
    <source>
        <dbReference type="PROSITE" id="PS51471"/>
    </source>
</evidence>
<dbReference type="Gene3D" id="2.60.120.620">
    <property type="entry name" value="q2cbj1_9rhob like domain"/>
    <property type="match status" value="1"/>
</dbReference>
<keyword evidence="2" id="KW-0479">Metal-binding</keyword>
<dbReference type="InterPro" id="IPR045054">
    <property type="entry name" value="P4HA-like"/>
</dbReference>
<keyword evidence="5" id="KW-0560">Oxidoreductase</keyword>
<evidence type="ECO:0000256" key="1">
    <source>
        <dbReference type="ARBA" id="ARBA00001961"/>
    </source>
</evidence>
<dbReference type="EMBL" id="BMYM01000002">
    <property type="protein sequence ID" value="GHD37130.1"/>
    <property type="molecule type" value="Genomic_DNA"/>
</dbReference>
<sequence>MNEQDHYQRTLMQDADRGNPIARNLLIHGWLGAGNTSAVDSWLKDHKGGAQHLDTVLFEAELSCFHGWVGEAHWSESLRHCAGKGHKQARFIVSLYEKWAKLQGLGATTDALTATWSSPPWREVAAQDGLAVYQCLDFAPHTLLAFIRNSLGRALRPSAVVDPDTGAAVRHPVRINSAAQWFPEQLGWAGKLLEQRMGLTANYDPRCGEVFSLLHYTPGERYKAHYDCLPSEQAHSPQGMAQGGQRTLTVLLTLGDQGFEGGATAFPRLGIDVHTPPGALLRFNNTDDNGQPLRSSLHEGQPVTRGEKWLLSKWVREQHTPYGAELNPIG</sequence>
<dbReference type="GO" id="GO:0051213">
    <property type="term" value="F:dioxygenase activity"/>
    <property type="evidence" value="ECO:0007669"/>
    <property type="project" value="UniProtKB-KW"/>
</dbReference>
<proteinExistence type="predicted"/>
<dbReference type="PROSITE" id="PS51471">
    <property type="entry name" value="FE2OG_OXY"/>
    <property type="match status" value="1"/>
</dbReference>
<dbReference type="Proteomes" id="UP000644693">
    <property type="component" value="Unassembled WGS sequence"/>
</dbReference>
<evidence type="ECO:0000256" key="4">
    <source>
        <dbReference type="ARBA" id="ARBA00022964"/>
    </source>
</evidence>
<dbReference type="PANTHER" id="PTHR10869">
    <property type="entry name" value="PROLYL 4-HYDROXYLASE ALPHA SUBUNIT"/>
    <property type="match status" value="1"/>
</dbReference>
<evidence type="ECO:0000256" key="2">
    <source>
        <dbReference type="ARBA" id="ARBA00022723"/>
    </source>
</evidence>
<keyword evidence="6" id="KW-0408">Iron</keyword>
<dbReference type="RefSeq" id="WP_189478236.1">
    <property type="nucleotide sequence ID" value="NZ_BMYM01000002.1"/>
</dbReference>
<name>A0A918XM03_9GAMM</name>
<evidence type="ECO:0000256" key="6">
    <source>
        <dbReference type="ARBA" id="ARBA00023004"/>
    </source>
</evidence>
<dbReference type="AlphaFoldDB" id="A0A918XM03"/>
<organism evidence="8 9">
    <name type="scientific">Parahalioglobus pacificus</name>
    <dbReference type="NCBI Taxonomy" id="930806"/>
    <lineage>
        <taxon>Bacteria</taxon>
        <taxon>Pseudomonadati</taxon>
        <taxon>Pseudomonadota</taxon>
        <taxon>Gammaproteobacteria</taxon>
        <taxon>Cellvibrionales</taxon>
        <taxon>Halieaceae</taxon>
        <taxon>Parahalioglobus</taxon>
    </lineage>
</organism>
<keyword evidence="4" id="KW-0223">Dioxygenase</keyword>
<gene>
    <name evidence="8" type="ORF">GCM10007053_26340</name>
</gene>
<dbReference type="PANTHER" id="PTHR10869:SF246">
    <property type="entry name" value="TRANSMEMBRANE PROLYL 4-HYDROXYLASE"/>
    <property type="match status" value="1"/>
</dbReference>
<accession>A0A918XM03</accession>
<keyword evidence="3" id="KW-0847">Vitamin C</keyword>
<feature type="domain" description="Fe2OG dioxygenase" evidence="7">
    <location>
        <begin position="207"/>
        <end position="317"/>
    </location>
</feature>
<reference evidence="8" key="1">
    <citation type="journal article" date="2014" name="Int. J. Syst. Evol. Microbiol.">
        <title>Complete genome sequence of Corynebacterium casei LMG S-19264T (=DSM 44701T), isolated from a smear-ripened cheese.</title>
        <authorList>
            <consortium name="US DOE Joint Genome Institute (JGI-PGF)"/>
            <person name="Walter F."/>
            <person name="Albersmeier A."/>
            <person name="Kalinowski J."/>
            <person name="Ruckert C."/>
        </authorList>
    </citation>
    <scope>NUCLEOTIDE SEQUENCE</scope>
    <source>
        <strain evidence="8">KCTC 23430</strain>
    </source>
</reference>
<evidence type="ECO:0000256" key="3">
    <source>
        <dbReference type="ARBA" id="ARBA00022896"/>
    </source>
</evidence>
<dbReference type="GO" id="GO:0031418">
    <property type="term" value="F:L-ascorbic acid binding"/>
    <property type="evidence" value="ECO:0007669"/>
    <property type="project" value="UniProtKB-KW"/>
</dbReference>
<dbReference type="Pfam" id="PF13640">
    <property type="entry name" value="2OG-FeII_Oxy_3"/>
    <property type="match status" value="1"/>
</dbReference>
<dbReference type="InterPro" id="IPR005123">
    <property type="entry name" value="Oxoglu/Fe-dep_dioxygenase_dom"/>
</dbReference>
<dbReference type="InterPro" id="IPR006620">
    <property type="entry name" value="Pro_4_hyd_alph"/>
</dbReference>
<evidence type="ECO:0000313" key="8">
    <source>
        <dbReference type="EMBL" id="GHD37130.1"/>
    </source>
</evidence>
<dbReference type="GO" id="GO:0005506">
    <property type="term" value="F:iron ion binding"/>
    <property type="evidence" value="ECO:0007669"/>
    <property type="project" value="InterPro"/>
</dbReference>
<reference evidence="8" key="2">
    <citation type="submission" date="2020-09" db="EMBL/GenBank/DDBJ databases">
        <authorList>
            <person name="Sun Q."/>
            <person name="Kim S."/>
        </authorList>
    </citation>
    <scope>NUCLEOTIDE SEQUENCE</scope>
    <source>
        <strain evidence="8">KCTC 23430</strain>
    </source>
</reference>
<dbReference type="GO" id="GO:0016705">
    <property type="term" value="F:oxidoreductase activity, acting on paired donors, with incorporation or reduction of molecular oxygen"/>
    <property type="evidence" value="ECO:0007669"/>
    <property type="project" value="InterPro"/>
</dbReference>
<protein>
    <recommendedName>
        <fullName evidence="7">Fe2OG dioxygenase domain-containing protein</fullName>
    </recommendedName>
</protein>
<evidence type="ECO:0000313" key="9">
    <source>
        <dbReference type="Proteomes" id="UP000644693"/>
    </source>
</evidence>
<keyword evidence="9" id="KW-1185">Reference proteome</keyword>
<comment type="caution">
    <text evidence="8">The sequence shown here is derived from an EMBL/GenBank/DDBJ whole genome shotgun (WGS) entry which is preliminary data.</text>
</comment>
<comment type="cofactor">
    <cofactor evidence="1">
        <name>L-ascorbate</name>
        <dbReference type="ChEBI" id="CHEBI:38290"/>
    </cofactor>
</comment>
<dbReference type="InterPro" id="IPR044862">
    <property type="entry name" value="Pro_4_hyd_alph_FE2OG_OXY"/>
</dbReference>
<evidence type="ECO:0000256" key="5">
    <source>
        <dbReference type="ARBA" id="ARBA00023002"/>
    </source>
</evidence>